<accession>A0A1S1V9K4</accession>
<evidence type="ECO:0000313" key="5">
    <source>
        <dbReference type="Proteomes" id="UP000180254"/>
    </source>
</evidence>
<dbReference type="EMBL" id="MKIE01000001">
    <property type="protein sequence ID" value="OHW63293.1"/>
    <property type="molecule type" value="Genomic_DNA"/>
</dbReference>
<dbReference type="GO" id="GO:0046872">
    <property type="term" value="F:metal ion binding"/>
    <property type="evidence" value="ECO:0007669"/>
    <property type="project" value="InterPro"/>
</dbReference>
<feature type="domain" description="Fe-containing alcohol dehydrogenase-like C-terminal" evidence="3">
    <location>
        <begin position="191"/>
        <end position="389"/>
    </location>
</feature>
<name>A0A1S1V9K4_9FIRM</name>
<dbReference type="InterPro" id="IPR001670">
    <property type="entry name" value="ADH_Fe/GldA"/>
</dbReference>
<evidence type="ECO:0000259" key="3">
    <source>
        <dbReference type="Pfam" id="PF25137"/>
    </source>
</evidence>
<dbReference type="Gene3D" id="1.20.1090.10">
    <property type="entry name" value="Dehydroquinate synthase-like - alpha domain"/>
    <property type="match status" value="1"/>
</dbReference>
<dbReference type="CDD" id="cd08187">
    <property type="entry name" value="BDH"/>
    <property type="match status" value="1"/>
</dbReference>
<dbReference type="OrthoDB" id="9801156at2"/>
<dbReference type="GO" id="GO:1990362">
    <property type="term" value="F:butanol dehydrogenase (NAD+) activity"/>
    <property type="evidence" value="ECO:0007669"/>
    <property type="project" value="InterPro"/>
</dbReference>
<sequence>MENFTYYSPTRFLFGRGKEQDTGRCIGDFGGKKVLLHYGGGSVVESGLLERVRESIKAEGIECVELGGVKPNPRSGLVYEGIELCRREKIDFILALGGGSVIDSAKAIAAGAMYEGDFWDFYSGKSVVEKAIPLGTVLTIAAAGSESSSASVISLETGEGMVKRSTMSDALRPKFSIMNPELTFTLPPYQTASGIVDMMAHVMERYFTNTRGVGVTDRLCEGTMISIIEEAPKVMENPRDYEARANIMWAGTMAHNNICGVGRQQDWASHGLEHELSALYDCAHGAGLSVIFPAWMEHVMSHDVMRFAQFANRIFGCEMDFENPEVTAKRGIESLKSFWKSIGMPISFEEIGAKSEDIPLLLDMLDLENRNLGVFVELTREDCEAIYRIASR</sequence>
<dbReference type="Pfam" id="PF25137">
    <property type="entry name" value="ADH_Fe_C"/>
    <property type="match status" value="1"/>
</dbReference>
<dbReference type="EC" id="1.1.1.-" evidence="4"/>
<keyword evidence="1 4" id="KW-0560">Oxidoreductase</keyword>
<dbReference type="FunFam" id="3.40.50.1970:FF:000003">
    <property type="entry name" value="Alcohol dehydrogenase, iron-containing"/>
    <property type="match status" value="1"/>
</dbReference>
<dbReference type="GO" id="GO:1990002">
    <property type="term" value="F:methylglyoxal reductase (NADPH) (acetol producing) activity"/>
    <property type="evidence" value="ECO:0007669"/>
    <property type="project" value="TreeGrafter"/>
</dbReference>
<evidence type="ECO:0000313" key="4">
    <source>
        <dbReference type="EMBL" id="OHW63293.1"/>
    </source>
</evidence>
<dbReference type="GO" id="GO:0005829">
    <property type="term" value="C:cytosol"/>
    <property type="evidence" value="ECO:0007669"/>
    <property type="project" value="TreeGrafter"/>
</dbReference>
<proteinExistence type="predicted"/>
<dbReference type="STRING" id="39480.EUAN_01570"/>
<reference evidence="4 5" key="1">
    <citation type="submission" date="2016-09" db="EMBL/GenBank/DDBJ databases">
        <title>Genome sequence of Eubacterium angustum.</title>
        <authorList>
            <person name="Poehlein A."/>
            <person name="Daniel R."/>
        </authorList>
    </citation>
    <scope>NUCLEOTIDE SEQUENCE [LARGE SCALE GENOMIC DNA]</scope>
    <source>
        <strain evidence="4 5">DSM 1989</strain>
    </source>
</reference>
<dbReference type="AlphaFoldDB" id="A0A1S1V9K4"/>
<dbReference type="Pfam" id="PF00465">
    <property type="entry name" value="Fe-ADH"/>
    <property type="match status" value="1"/>
</dbReference>
<dbReference type="InterPro" id="IPR044731">
    <property type="entry name" value="BDH-like"/>
</dbReference>
<dbReference type="PANTHER" id="PTHR43633:SF1">
    <property type="entry name" value="ALCOHOL DEHYDROGENASE YQHD"/>
    <property type="match status" value="1"/>
</dbReference>
<feature type="domain" description="Alcohol dehydrogenase iron-type/glycerol dehydrogenase GldA" evidence="2">
    <location>
        <begin position="9"/>
        <end position="180"/>
    </location>
</feature>
<dbReference type="PANTHER" id="PTHR43633">
    <property type="entry name" value="ALCOHOL DEHYDROGENASE YQHD"/>
    <property type="match status" value="1"/>
</dbReference>
<dbReference type="GO" id="GO:0008106">
    <property type="term" value="F:alcohol dehydrogenase (NADP+) activity"/>
    <property type="evidence" value="ECO:0007669"/>
    <property type="project" value="TreeGrafter"/>
</dbReference>
<evidence type="ECO:0000256" key="1">
    <source>
        <dbReference type="ARBA" id="ARBA00023002"/>
    </source>
</evidence>
<dbReference type="InterPro" id="IPR056798">
    <property type="entry name" value="ADH_Fe_C"/>
</dbReference>
<protein>
    <submittedName>
        <fullName evidence="4">NADH-dependent butanol dehydrogenase A</fullName>
        <ecNumber evidence="4">1.1.1.-</ecNumber>
    </submittedName>
</protein>
<evidence type="ECO:0000259" key="2">
    <source>
        <dbReference type="Pfam" id="PF00465"/>
    </source>
</evidence>
<gene>
    <name evidence="4" type="primary">bdhA</name>
    <name evidence="4" type="ORF">EUAN_01570</name>
</gene>
<organism evidence="4 5">
    <name type="scientific">Andreesenia angusta</name>
    <dbReference type="NCBI Taxonomy" id="39480"/>
    <lineage>
        <taxon>Bacteria</taxon>
        <taxon>Bacillati</taxon>
        <taxon>Bacillota</taxon>
        <taxon>Tissierellia</taxon>
        <taxon>Tissierellales</taxon>
        <taxon>Gottschalkiaceae</taxon>
        <taxon>Andreesenia</taxon>
    </lineage>
</organism>
<dbReference type="SUPFAM" id="SSF56796">
    <property type="entry name" value="Dehydroquinate synthase-like"/>
    <property type="match status" value="1"/>
</dbReference>
<keyword evidence="5" id="KW-1185">Reference proteome</keyword>
<dbReference type="Proteomes" id="UP000180254">
    <property type="component" value="Unassembled WGS sequence"/>
</dbReference>
<dbReference type="RefSeq" id="WP_071060667.1">
    <property type="nucleotide sequence ID" value="NZ_MKIE01000001.1"/>
</dbReference>
<dbReference type="Gene3D" id="3.40.50.1970">
    <property type="match status" value="1"/>
</dbReference>
<comment type="caution">
    <text evidence="4">The sequence shown here is derived from an EMBL/GenBank/DDBJ whole genome shotgun (WGS) entry which is preliminary data.</text>
</comment>